<keyword evidence="21" id="KW-1185">Reference proteome</keyword>
<keyword evidence="11" id="KW-0449">Lipoprotein</keyword>
<dbReference type="InterPro" id="IPR050546">
    <property type="entry name" value="Glycosyl_Hydrlase_16"/>
</dbReference>
<dbReference type="PIRSF" id="PIRSF037299">
    <property type="entry name" value="Glycosidase_CRH1_prd"/>
    <property type="match status" value="1"/>
</dbReference>
<keyword evidence="5" id="KW-0328">Glycosyltransferase</keyword>
<sequence>LNYSLLSVPLRSQSSFPYYQYTLVELIFGGFFLAIKLHTMALSFVRQASLVALLATSTLAQTFTDCDPTKKTCPANAGLTKSNYEVDFTKGADNAAWSVTAGNISYTSNGAEFTLSKKGDAPTIETSWYFFFGRAEVIMKAAPGTGVVSSVVIESDDLDEVDWEWLGGKDAEVQTNYFGKGNTTSYDRGAFHTIAATQTEFHNYTIDWTTEAVTWYINSNLVRTLNYADAVGGKNFPQTPARLRLGIWAGGDPDNDPGTITWAGGETDYTKAPYTMTVQKVAITNTNPAKSYTYGDMTGDWKSIKIEAADASTDDGTNSGQNDTSSGNASSSTSSERPSATATPSSGFPSSSDSPLSNFTMTGTTLRPTVAPSATQSGSAASATASTGANTAAGKLLSGSTVGTGLLGVALVAMAGLF</sequence>
<feature type="non-terminal residue" evidence="20">
    <location>
        <position position="1"/>
    </location>
</feature>
<gene>
    <name evidence="20" type="ORF">CI238_06316</name>
</gene>
<keyword evidence="6" id="KW-0808">Transferase</keyword>
<proteinExistence type="inferred from homology"/>
<protein>
    <recommendedName>
        <fullName evidence="3">chitinase</fullName>
        <ecNumber evidence="3">3.2.1.14</ecNumber>
    </recommendedName>
</protein>
<dbReference type="Gene3D" id="2.60.120.200">
    <property type="match status" value="1"/>
</dbReference>
<evidence type="ECO:0000256" key="12">
    <source>
        <dbReference type="ARBA" id="ARBA00023295"/>
    </source>
</evidence>
<evidence type="ECO:0000256" key="16">
    <source>
        <dbReference type="PIRSR" id="PIRSR037299-1"/>
    </source>
</evidence>
<feature type="disulfide bond" evidence="17">
    <location>
        <begin position="66"/>
        <end position="73"/>
    </location>
</feature>
<evidence type="ECO:0000256" key="11">
    <source>
        <dbReference type="ARBA" id="ARBA00023288"/>
    </source>
</evidence>
<dbReference type="Proteomes" id="UP000076584">
    <property type="component" value="Unassembled WGS sequence"/>
</dbReference>
<dbReference type="GO" id="GO:0098552">
    <property type="term" value="C:side of membrane"/>
    <property type="evidence" value="ECO:0007669"/>
    <property type="project" value="UniProtKB-KW"/>
</dbReference>
<keyword evidence="10" id="KW-0325">Glycoprotein</keyword>
<dbReference type="FunFam" id="2.60.120.200:FF:000152">
    <property type="entry name" value="Cell wall glucanase"/>
    <property type="match status" value="1"/>
</dbReference>
<evidence type="ECO:0000256" key="5">
    <source>
        <dbReference type="ARBA" id="ARBA00022676"/>
    </source>
</evidence>
<comment type="similarity">
    <text evidence="14">Belongs to the glycosyl hydrolase 16 family. CRH1 subfamily.</text>
</comment>
<dbReference type="GO" id="GO:0008843">
    <property type="term" value="F:endochitinase activity"/>
    <property type="evidence" value="ECO:0007669"/>
    <property type="project" value="UniProtKB-EC"/>
</dbReference>
<evidence type="ECO:0000256" key="9">
    <source>
        <dbReference type="ARBA" id="ARBA00023136"/>
    </source>
</evidence>
<evidence type="ECO:0000256" key="4">
    <source>
        <dbReference type="ARBA" id="ARBA00022622"/>
    </source>
</evidence>
<keyword evidence="8 20" id="KW-0378">Hydrolase</keyword>
<evidence type="ECO:0000313" key="20">
    <source>
        <dbReference type="EMBL" id="KZL65559.1"/>
    </source>
</evidence>
<evidence type="ECO:0000313" key="21">
    <source>
        <dbReference type="Proteomes" id="UP000076584"/>
    </source>
</evidence>
<evidence type="ECO:0000256" key="2">
    <source>
        <dbReference type="ARBA" id="ARBA00004589"/>
    </source>
</evidence>
<organism evidence="20 21">
    <name type="scientific">Colletotrichum incanum</name>
    <name type="common">Soybean anthracnose fungus</name>
    <dbReference type="NCBI Taxonomy" id="1573173"/>
    <lineage>
        <taxon>Eukaryota</taxon>
        <taxon>Fungi</taxon>
        <taxon>Dikarya</taxon>
        <taxon>Ascomycota</taxon>
        <taxon>Pezizomycotina</taxon>
        <taxon>Sordariomycetes</taxon>
        <taxon>Hypocreomycetidae</taxon>
        <taxon>Glomerellales</taxon>
        <taxon>Glomerellaceae</taxon>
        <taxon>Colletotrichum</taxon>
        <taxon>Colletotrichum spaethianum species complex</taxon>
    </lineage>
</organism>
<keyword evidence="17" id="KW-1015">Disulfide bond</keyword>
<feature type="compositionally biased region" description="Low complexity" evidence="18">
    <location>
        <begin position="325"/>
        <end position="357"/>
    </location>
</feature>
<comment type="catalytic activity">
    <reaction evidence="1">
        <text>Random endo-hydrolysis of N-acetyl-beta-D-glucosaminide (1-&gt;4)-beta-linkages in chitin and chitodextrins.</text>
        <dbReference type="EC" id="3.2.1.14"/>
    </reaction>
</comment>
<comment type="caution">
    <text evidence="20">The sequence shown here is derived from an EMBL/GenBank/DDBJ whole genome shotgun (WGS) entry which is preliminary data.</text>
</comment>
<feature type="compositionally biased region" description="Low complexity" evidence="18">
    <location>
        <begin position="371"/>
        <end position="382"/>
    </location>
</feature>
<dbReference type="CDD" id="cd02183">
    <property type="entry name" value="GH16_fungal_CRH1_transglycosylase"/>
    <property type="match status" value="1"/>
</dbReference>
<dbReference type="InterPro" id="IPR017168">
    <property type="entry name" value="CHR-like"/>
</dbReference>
<evidence type="ECO:0000256" key="18">
    <source>
        <dbReference type="SAM" id="MobiDB-lite"/>
    </source>
</evidence>
<dbReference type="Pfam" id="PF00722">
    <property type="entry name" value="Glyco_hydro_16"/>
    <property type="match status" value="1"/>
</dbReference>
<evidence type="ECO:0000256" key="1">
    <source>
        <dbReference type="ARBA" id="ARBA00000822"/>
    </source>
</evidence>
<dbReference type="InterPro" id="IPR013320">
    <property type="entry name" value="ConA-like_dom_sf"/>
</dbReference>
<comment type="function">
    <text evidence="15">Dual chitinase/transglycosylase that plays a role in cell wall architecture. Chitinase and transglycosylase activities are coupled. Required for the polysaccharide cross-linking at the septa and the cell wall. More specifically, transfers chitin to 1,6-beta-glucan in the cell wall.</text>
</comment>
<dbReference type="PANTHER" id="PTHR10963">
    <property type="entry name" value="GLYCOSYL HYDROLASE-RELATED"/>
    <property type="match status" value="1"/>
</dbReference>
<evidence type="ECO:0000256" key="3">
    <source>
        <dbReference type="ARBA" id="ARBA00012729"/>
    </source>
</evidence>
<feature type="active site" description="Proton donor" evidence="16">
    <location>
        <position position="164"/>
    </location>
</feature>
<dbReference type="PANTHER" id="PTHR10963:SF27">
    <property type="entry name" value="GLYCOSIDASE-RELATED"/>
    <property type="match status" value="1"/>
</dbReference>
<comment type="subcellular location">
    <subcellularLocation>
        <location evidence="2">Membrane</location>
        <topology evidence="2">Lipid-anchor</topology>
        <topology evidence="2">GPI-anchor</topology>
    </subcellularLocation>
</comment>
<feature type="region of interest" description="Disordered" evidence="18">
    <location>
        <begin position="311"/>
        <end position="382"/>
    </location>
</feature>
<reference evidence="20 21" key="1">
    <citation type="submission" date="2015-06" db="EMBL/GenBank/DDBJ databases">
        <title>Survival trade-offs in plant roots during colonization by closely related pathogenic and mutualistic fungi.</title>
        <authorList>
            <person name="Hacquard S."/>
            <person name="Kracher B."/>
            <person name="Hiruma K."/>
            <person name="Weinman A."/>
            <person name="Muench P."/>
            <person name="Garrido Oter R."/>
            <person name="Ver Loren van Themaat E."/>
            <person name="Dallerey J.-F."/>
            <person name="Damm U."/>
            <person name="Henrissat B."/>
            <person name="Lespinet O."/>
            <person name="Thon M."/>
            <person name="Kemen E."/>
            <person name="McHardy A.C."/>
            <person name="Schulze-Lefert P."/>
            <person name="O'Connell R.J."/>
        </authorList>
    </citation>
    <scope>NUCLEOTIDE SEQUENCE [LARGE SCALE GENOMIC DNA]</scope>
    <source>
        <strain evidence="20 21">MAFF 238704</strain>
    </source>
</reference>
<evidence type="ECO:0000256" key="8">
    <source>
        <dbReference type="ARBA" id="ARBA00022801"/>
    </source>
</evidence>
<keyword evidence="4" id="KW-0336">GPI-anchor</keyword>
<evidence type="ECO:0000256" key="17">
    <source>
        <dbReference type="PIRSR" id="PIRSR037299-2"/>
    </source>
</evidence>
<dbReference type="InterPro" id="IPR000757">
    <property type="entry name" value="Beta-glucanase-like"/>
</dbReference>
<evidence type="ECO:0000256" key="7">
    <source>
        <dbReference type="ARBA" id="ARBA00022729"/>
    </source>
</evidence>
<evidence type="ECO:0000256" key="6">
    <source>
        <dbReference type="ARBA" id="ARBA00022679"/>
    </source>
</evidence>
<dbReference type="GO" id="GO:0016757">
    <property type="term" value="F:glycosyltransferase activity"/>
    <property type="evidence" value="ECO:0007669"/>
    <property type="project" value="UniProtKB-KW"/>
</dbReference>
<accession>A0A166NDE8</accession>
<dbReference type="AlphaFoldDB" id="A0A166NDE8"/>
<dbReference type="SUPFAM" id="SSF49899">
    <property type="entry name" value="Concanavalin A-like lectins/glucanases"/>
    <property type="match status" value="1"/>
</dbReference>
<dbReference type="GO" id="GO:0005975">
    <property type="term" value="P:carbohydrate metabolic process"/>
    <property type="evidence" value="ECO:0007669"/>
    <property type="project" value="InterPro"/>
</dbReference>
<evidence type="ECO:0000256" key="13">
    <source>
        <dbReference type="ARBA" id="ARBA00023316"/>
    </source>
</evidence>
<name>A0A166NDE8_COLIC</name>
<evidence type="ECO:0000256" key="10">
    <source>
        <dbReference type="ARBA" id="ARBA00023180"/>
    </source>
</evidence>
<feature type="active site" description="Nucleophile" evidence="16">
    <location>
        <position position="160"/>
    </location>
</feature>
<dbReference type="EC" id="3.2.1.14" evidence="3"/>
<dbReference type="EMBL" id="LFIW01002614">
    <property type="protein sequence ID" value="KZL65559.1"/>
    <property type="molecule type" value="Genomic_DNA"/>
</dbReference>
<feature type="compositionally biased region" description="Polar residues" evidence="18">
    <location>
        <begin position="358"/>
        <end position="367"/>
    </location>
</feature>
<evidence type="ECO:0000256" key="14">
    <source>
        <dbReference type="ARBA" id="ARBA00038074"/>
    </source>
</evidence>
<keyword evidence="12" id="KW-0326">Glycosidase</keyword>
<dbReference type="GO" id="GO:0009277">
    <property type="term" value="C:fungal-type cell wall"/>
    <property type="evidence" value="ECO:0007669"/>
    <property type="project" value="TreeGrafter"/>
</dbReference>
<evidence type="ECO:0000259" key="19">
    <source>
        <dbReference type="PROSITE" id="PS51762"/>
    </source>
</evidence>
<keyword evidence="13" id="KW-0961">Cell wall biogenesis/degradation</keyword>
<evidence type="ECO:0000256" key="15">
    <source>
        <dbReference type="ARBA" id="ARBA00093308"/>
    </source>
</evidence>
<keyword evidence="9" id="KW-0472">Membrane</keyword>
<dbReference type="STRING" id="1573173.A0A166NDE8"/>
<feature type="domain" description="GH16" evidence="19">
    <location>
        <begin position="57"/>
        <end position="278"/>
    </location>
</feature>
<dbReference type="GO" id="GO:0031505">
    <property type="term" value="P:fungal-type cell wall organization"/>
    <property type="evidence" value="ECO:0007669"/>
    <property type="project" value="TreeGrafter"/>
</dbReference>
<feature type="compositionally biased region" description="Polar residues" evidence="18">
    <location>
        <begin position="314"/>
        <end position="324"/>
    </location>
</feature>
<keyword evidence="7" id="KW-0732">Signal</keyword>
<dbReference type="PROSITE" id="PS51762">
    <property type="entry name" value="GH16_2"/>
    <property type="match status" value="1"/>
</dbReference>